<dbReference type="PANTHER" id="PTHR42146">
    <property type="entry name" value="3',5'-CYCLIC-NUCLEOTIDE PHOSPHODIESTERASE"/>
    <property type="match status" value="1"/>
</dbReference>
<dbReference type="Gene3D" id="3.10.310.30">
    <property type="match status" value="1"/>
</dbReference>
<name>A0A372LPM3_9BACI</name>
<dbReference type="RefSeq" id="WP_117326058.1">
    <property type="nucleotide sequence ID" value="NZ_QVTE01000017.1"/>
</dbReference>
<dbReference type="OrthoDB" id="2035301at2"/>
<comment type="caution">
    <text evidence="2">The sequence shown here is derived from an EMBL/GenBank/DDBJ whole genome shotgun (WGS) entry which is preliminary data.</text>
</comment>
<evidence type="ECO:0000313" key="2">
    <source>
        <dbReference type="EMBL" id="RFU70060.1"/>
    </source>
</evidence>
<gene>
    <name evidence="2" type="ORF">D0469_07700</name>
</gene>
<dbReference type="AlphaFoldDB" id="A0A372LPM3"/>
<reference evidence="2 3" key="1">
    <citation type="submission" date="2018-08" db="EMBL/GenBank/DDBJ databases">
        <title>Bacillus chawlae sp. nov., Bacillus glennii sp. nov., and Bacillus saganii sp. nov. Isolated from the Vehicle Assembly Building at Kennedy Space Center where the Viking Spacecraft were Assembled.</title>
        <authorList>
            <person name="Seuylemezian A."/>
            <person name="Vaishampayan P."/>
        </authorList>
    </citation>
    <scope>NUCLEOTIDE SEQUENCE [LARGE SCALE GENOMIC DNA]</scope>
    <source>
        <strain evidence="2 3">V47-23a</strain>
    </source>
</reference>
<proteinExistence type="predicted"/>
<dbReference type="Proteomes" id="UP000264541">
    <property type="component" value="Unassembled WGS sequence"/>
</dbReference>
<dbReference type="Pfam" id="PF26386">
    <property type="entry name" value="NrnB_C"/>
    <property type="match status" value="1"/>
</dbReference>
<dbReference type="InterPro" id="IPR038763">
    <property type="entry name" value="DHH_sf"/>
</dbReference>
<dbReference type="Gene3D" id="3.90.1640.10">
    <property type="entry name" value="inorganic pyrophosphatase (n-terminal core)"/>
    <property type="match status" value="1"/>
</dbReference>
<sequence length="401" mass="46835">MLRLLTHNDLDGVGCGILAKAAFGKEVDVSYNSIDSINHQTAIFLDKNNTNVELLITDLSVNEENEKKIDEFVQSGGNAILIDHHKSAEHFNRHPWARVDITHADGSPASATSLLYRYLQENGYLQPAPAMDQFVELVRQYDTWEWDRLNNIHAKRLNDLFFMFSIEDFEEKMLRKLADGNDFAFDELETKLLEIEEERVERYIRRKKREVYQAQINGFFVGIVHAESYHSELGNELSKEFPYLDYISIVMLGRKRMSLRTIHDDVDVSAIAAEYDGGGHQKAAGCNLTLEAYLQFVEQTFHSEPIQQDAHRNRYNLKDNPSGSLFMNSNDDFFFIFKEQDHWNLHINHIPQPEQYDSYDEVEKFVKRNYASWLVRDDRFVKYLLKSHMDSRLVTQEQEGY</sequence>
<organism evidence="2 3">
    <name type="scientific">Peribacillus saganii</name>
    <dbReference type="NCBI Taxonomy" id="2303992"/>
    <lineage>
        <taxon>Bacteria</taxon>
        <taxon>Bacillati</taxon>
        <taxon>Bacillota</taxon>
        <taxon>Bacilli</taxon>
        <taxon>Bacillales</taxon>
        <taxon>Bacillaceae</taxon>
        <taxon>Peribacillus</taxon>
    </lineage>
</organism>
<evidence type="ECO:0000259" key="1">
    <source>
        <dbReference type="Pfam" id="PF26386"/>
    </source>
</evidence>
<evidence type="ECO:0000313" key="3">
    <source>
        <dbReference type="Proteomes" id="UP000264541"/>
    </source>
</evidence>
<accession>A0A372LPM3</accession>
<protein>
    <submittedName>
        <fullName evidence="2">Oligoribonuclease</fullName>
    </submittedName>
</protein>
<keyword evidence="3" id="KW-1185">Reference proteome</keyword>
<dbReference type="InterPro" id="IPR058608">
    <property type="entry name" value="NrnB_C"/>
</dbReference>
<dbReference type="PANTHER" id="PTHR42146:SF1">
    <property type="entry name" value="OLIGORIBONUCLEASE NRNB"/>
    <property type="match status" value="1"/>
</dbReference>
<dbReference type="InterPro" id="IPR052968">
    <property type="entry name" value="Nucleotide_metab_enz"/>
</dbReference>
<dbReference type="EMBL" id="QVTE01000017">
    <property type="protein sequence ID" value="RFU70060.1"/>
    <property type="molecule type" value="Genomic_DNA"/>
</dbReference>
<dbReference type="SUPFAM" id="SSF64182">
    <property type="entry name" value="DHH phosphoesterases"/>
    <property type="match status" value="1"/>
</dbReference>
<feature type="domain" description="Oligoribonuclease NrnB C-terminal" evidence="1">
    <location>
        <begin position="323"/>
        <end position="389"/>
    </location>
</feature>